<proteinExistence type="predicted"/>
<keyword evidence="3" id="KW-0597">Phosphoprotein</keyword>
<comment type="catalytic activity">
    <reaction evidence="1">
        <text>ATP + protein L-histidine = ADP + protein N-phospho-L-histidine.</text>
        <dbReference type="EC" id="2.7.13.3"/>
    </reaction>
</comment>
<evidence type="ECO:0000259" key="8">
    <source>
        <dbReference type="PROSITE" id="PS50109"/>
    </source>
</evidence>
<dbReference type="Pfam" id="PF07568">
    <property type="entry name" value="HisKA_2"/>
    <property type="match status" value="1"/>
</dbReference>
<dbReference type="InterPro" id="IPR011495">
    <property type="entry name" value="Sig_transdc_His_kin_sub2_dim/P"/>
</dbReference>
<keyword evidence="4" id="KW-0808">Transferase</keyword>
<evidence type="ECO:0000256" key="7">
    <source>
        <dbReference type="ARBA" id="ARBA00022840"/>
    </source>
</evidence>
<name>A0A7W9BVU3_9SPHN</name>
<evidence type="ECO:0000313" key="9">
    <source>
        <dbReference type="EMBL" id="MBB5730945.1"/>
    </source>
</evidence>
<accession>A0A7W9BVU3</accession>
<dbReference type="EC" id="2.7.13.3" evidence="2"/>
<protein>
    <recommendedName>
        <fullName evidence="2">histidine kinase</fullName>
        <ecNumber evidence="2">2.7.13.3</ecNumber>
    </recommendedName>
</protein>
<evidence type="ECO:0000256" key="4">
    <source>
        <dbReference type="ARBA" id="ARBA00022679"/>
    </source>
</evidence>
<dbReference type="GO" id="GO:0005524">
    <property type="term" value="F:ATP binding"/>
    <property type="evidence" value="ECO:0007669"/>
    <property type="project" value="UniProtKB-KW"/>
</dbReference>
<evidence type="ECO:0000256" key="1">
    <source>
        <dbReference type="ARBA" id="ARBA00000085"/>
    </source>
</evidence>
<dbReference type="PANTHER" id="PTHR41523:SF8">
    <property type="entry name" value="ETHYLENE RESPONSE SENSOR PROTEIN"/>
    <property type="match status" value="1"/>
</dbReference>
<dbReference type="Gene3D" id="3.30.565.10">
    <property type="entry name" value="Histidine kinase-like ATPase, C-terminal domain"/>
    <property type="match status" value="1"/>
</dbReference>
<dbReference type="PANTHER" id="PTHR41523">
    <property type="entry name" value="TWO-COMPONENT SYSTEM SENSOR PROTEIN"/>
    <property type="match status" value="1"/>
</dbReference>
<reference evidence="9 10" key="1">
    <citation type="submission" date="2020-08" db="EMBL/GenBank/DDBJ databases">
        <title>Genomic Encyclopedia of Type Strains, Phase IV (KMG-IV): sequencing the most valuable type-strain genomes for metagenomic binning, comparative biology and taxonomic classification.</title>
        <authorList>
            <person name="Goeker M."/>
        </authorList>
    </citation>
    <scope>NUCLEOTIDE SEQUENCE [LARGE SCALE GENOMIC DNA]</scope>
    <source>
        <strain evidence="9 10">DSM 103336</strain>
    </source>
</reference>
<evidence type="ECO:0000256" key="3">
    <source>
        <dbReference type="ARBA" id="ARBA00022553"/>
    </source>
</evidence>
<dbReference type="InterPro" id="IPR036890">
    <property type="entry name" value="HATPase_C_sf"/>
</dbReference>
<dbReference type="OrthoDB" id="7297573at2"/>
<dbReference type="AlphaFoldDB" id="A0A7W9BVU3"/>
<dbReference type="PROSITE" id="PS50109">
    <property type="entry name" value="HIS_KIN"/>
    <property type="match status" value="1"/>
</dbReference>
<dbReference type="Pfam" id="PF01590">
    <property type="entry name" value="GAF"/>
    <property type="match status" value="1"/>
</dbReference>
<dbReference type="SMART" id="SM00387">
    <property type="entry name" value="HATPase_c"/>
    <property type="match status" value="1"/>
</dbReference>
<keyword evidence="10" id="KW-1185">Reference proteome</keyword>
<evidence type="ECO:0000256" key="6">
    <source>
        <dbReference type="ARBA" id="ARBA00022777"/>
    </source>
</evidence>
<keyword evidence="6 9" id="KW-0418">Kinase</keyword>
<sequence>MADFERMQRRQRILADFGEFAQQSEDLDAVLTEACRLIGDALGTDLAKVLEIETDSQTLLVRAGVGWQPGVVGEVHLPMGEHSSETFAIKEGVPVITPDMSTETRFEFPDFMKEAGVVGVVNVPIFLLGNKPYGLLQVDSRKPWKPDEHDTEFLRTYAAILGPVIDRLHKVHALKKATDQNATLLRELQHRIKNNIGTITGLVRLRMHRASSDEVRYELGVIGERIEALSLVHEHVYAARSADRLPLRPYVTQLLVGLLALHEEAGVRLDVQIDDVEVSSDTAIPLGLILNEFTTNSLKYAFKNEGQSDEALIAVEAREREGRLWVRICDNGKGLPPKTSDARPGSGTGMALIEGLARQIRAKPDWASERGTTLTLDFPRRK</sequence>
<dbReference type="Proteomes" id="UP000546701">
    <property type="component" value="Unassembled WGS sequence"/>
</dbReference>
<gene>
    <name evidence="9" type="ORF">FHS99_003453</name>
</gene>
<dbReference type="Gene3D" id="3.30.450.40">
    <property type="match status" value="1"/>
</dbReference>
<dbReference type="SMART" id="SM00911">
    <property type="entry name" value="HWE_HK"/>
    <property type="match status" value="1"/>
</dbReference>
<dbReference type="InterPro" id="IPR003594">
    <property type="entry name" value="HATPase_dom"/>
</dbReference>
<dbReference type="InterPro" id="IPR011102">
    <property type="entry name" value="Sig_transdc_His_kinase_HWE"/>
</dbReference>
<dbReference type="InterPro" id="IPR029016">
    <property type="entry name" value="GAF-like_dom_sf"/>
</dbReference>
<dbReference type="RefSeq" id="WP_157177931.1">
    <property type="nucleotide sequence ID" value="NZ_BMJP01000010.1"/>
</dbReference>
<dbReference type="Pfam" id="PF02518">
    <property type="entry name" value="HATPase_c"/>
    <property type="match status" value="1"/>
</dbReference>
<evidence type="ECO:0000313" key="10">
    <source>
        <dbReference type="Proteomes" id="UP000546701"/>
    </source>
</evidence>
<dbReference type="EMBL" id="JACIJR010000012">
    <property type="protein sequence ID" value="MBB5730945.1"/>
    <property type="molecule type" value="Genomic_DNA"/>
</dbReference>
<evidence type="ECO:0000256" key="2">
    <source>
        <dbReference type="ARBA" id="ARBA00012438"/>
    </source>
</evidence>
<organism evidence="9 10">
    <name type="scientific">Sphingomonas prati</name>
    <dbReference type="NCBI Taxonomy" id="1843237"/>
    <lineage>
        <taxon>Bacteria</taxon>
        <taxon>Pseudomonadati</taxon>
        <taxon>Pseudomonadota</taxon>
        <taxon>Alphaproteobacteria</taxon>
        <taxon>Sphingomonadales</taxon>
        <taxon>Sphingomonadaceae</taxon>
        <taxon>Sphingomonas</taxon>
    </lineage>
</organism>
<dbReference type="SUPFAM" id="SSF55781">
    <property type="entry name" value="GAF domain-like"/>
    <property type="match status" value="1"/>
</dbReference>
<dbReference type="InterPro" id="IPR003018">
    <property type="entry name" value="GAF"/>
</dbReference>
<keyword evidence="7" id="KW-0067">ATP-binding</keyword>
<evidence type="ECO:0000256" key="5">
    <source>
        <dbReference type="ARBA" id="ARBA00022741"/>
    </source>
</evidence>
<dbReference type="GO" id="GO:0004673">
    <property type="term" value="F:protein histidine kinase activity"/>
    <property type="evidence" value="ECO:0007669"/>
    <property type="project" value="UniProtKB-EC"/>
</dbReference>
<dbReference type="SMART" id="SM00065">
    <property type="entry name" value="GAF"/>
    <property type="match status" value="1"/>
</dbReference>
<dbReference type="InterPro" id="IPR005467">
    <property type="entry name" value="His_kinase_dom"/>
</dbReference>
<keyword evidence="5" id="KW-0547">Nucleotide-binding</keyword>
<feature type="domain" description="Histidine kinase" evidence="8">
    <location>
        <begin position="187"/>
        <end position="382"/>
    </location>
</feature>
<comment type="caution">
    <text evidence="9">The sequence shown here is derived from an EMBL/GenBank/DDBJ whole genome shotgun (WGS) entry which is preliminary data.</text>
</comment>
<dbReference type="Gene3D" id="3.30.450.20">
    <property type="entry name" value="PAS domain"/>
    <property type="match status" value="1"/>
</dbReference>
<dbReference type="SUPFAM" id="SSF55874">
    <property type="entry name" value="ATPase domain of HSP90 chaperone/DNA topoisomerase II/histidine kinase"/>
    <property type="match status" value="1"/>
</dbReference>